<gene>
    <name evidence="2" type="ORF">B296_00009698</name>
</gene>
<comment type="caution">
    <text evidence="2">The sequence shown here is derived from an EMBL/GenBank/DDBJ whole genome shotgun (WGS) entry which is preliminary data.</text>
</comment>
<proteinExistence type="predicted"/>
<evidence type="ECO:0000313" key="2">
    <source>
        <dbReference type="EMBL" id="RRT48746.1"/>
    </source>
</evidence>
<dbReference type="AlphaFoldDB" id="A0A426YAM9"/>
<reference evidence="2 3" key="1">
    <citation type="journal article" date="2014" name="Agronomy (Basel)">
        <title>A Draft Genome Sequence for Ensete ventricosum, the Drought-Tolerant Tree Against Hunger.</title>
        <authorList>
            <person name="Harrison J."/>
            <person name="Moore K.A."/>
            <person name="Paszkiewicz K."/>
            <person name="Jones T."/>
            <person name="Grant M."/>
            <person name="Ambacheew D."/>
            <person name="Muzemil S."/>
            <person name="Studholme D.J."/>
        </authorList>
    </citation>
    <scope>NUCLEOTIDE SEQUENCE [LARGE SCALE GENOMIC DNA]</scope>
</reference>
<protein>
    <submittedName>
        <fullName evidence="2">Uncharacterized protein</fullName>
    </submittedName>
</protein>
<name>A0A426YAM9_ENSVE</name>
<dbReference type="Proteomes" id="UP000287651">
    <property type="component" value="Unassembled WGS sequence"/>
</dbReference>
<feature type="region of interest" description="Disordered" evidence="1">
    <location>
        <begin position="69"/>
        <end position="101"/>
    </location>
</feature>
<evidence type="ECO:0000313" key="3">
    <source>
        <dbReference type="Proteomes" id="UP000287651"/>
    </source>
</evidence>
<dbReference type="EMBL" id="AMZH03013755">
    <property type="protein sequence ID" value="RRT48746.1"/>
    <property type="molecule type" value="Genomic_DNA"/>
</dbReference>
<evidence type="ECO:0000256" key="1">
    <source>
        <dbReference type="SAM" id="MobiDB-lite"/>
    </source>
</evidence>
<accession>A0A426YAM9</accession>
<sequence length="101" mass="11081">MTPSTANAYPAVEVGVSTAFEKHPGTNEGGNLRKRSRGRLPCSLLVSLGVPLRPLPRRGKSWLLREKSRWRSRKSPIRGTPSGTCAKWRTGWGQMGTSPPL</sequence>
<organism evidence="2 3">
    <name type="scientific">Ensete ventricosum</name>
    <name type="common">Abyssinian banana</name>
    <name type="synonym">Musa ensete</name>
    <dbReference type="NCBI Taxonomy" id="4639"/>
    <lineage>
        <taxon>Eukaryota</taxon>
        <taxon>Viridiplantae</taxon>
        <taxon>Streptophyta</taxon>
        <taxon>Embryophyta</taxon>
        <taxon>Tracheophyta</taxon>
        <taxon>Spermatophyta</taxon>
        <taxon>Magnoliopsida</taxon>
        <taxon>Liliopsida</taxon>
        <taxon>Zingiberales</taxon>
        <taxon>Musaceae</taxon>
        <taxon>Ensete</taxon>
    </lineage>
</organism>